<dbReference type="GO" id="GO:0016747">
    <property type="term" value="F:acyltransferase activity, transferring groups other than amino-acyl groups"/>
    <property type="evidence" value="ECO:0007669"/>
    <property type="project" value="InterPro"/>
</dbReference>
<feature type="domain" description="N-acetyltransferase" evidence="1">
    <location>
        <begin position="92"/>
        <end position="248"/>
    </location>
</feature>
<dbReference type="Gene3D" id="3.40.630.30">
    <property type="match status" value="1"/>
</dbReference>
<comment type="caution">
    <text evidence="2">The sequence shown here is derived from an EMBL/GenBank/DDBJ whole genome shotgun (WGS) entry which is preliminary data.</text>
</comment>
<organism evidence="2 3">
    <name type="scientific">Linnemannia schmuckeri</name>
    <dbReference type="NCBI Taxonomy" id="64567"/>
    <lineage>
        <taxon>Eukaryota</taxon>
        <taxon>Fungi</taxon>
        <taxon>Fungi incertae sedis</taxon>
        <taxon>Mucoromycota</taxon>
        <taxon>Mortierellomycotina</taxon>
        <taxon>Mortierellomycetes</taxon>
        <taxon>Mortierellales</taxon>
        <taxon>Mortierellaceae</taxon>
        <taxon>Linnemannia</taxon>
    </lineage>
</organism>
<evidence type="ECO:0000259" key="1">
    <source>
        <dbReference type="PROSITE" id="PS51186"/>
    </source>
</evidence>
<dbReference type="SUPFAM" id="SSF55729">
    <property type="entry name" value="Acyl-CoA N-acyltransferases (Nat)"/>
    <property type="match status" value="1"/>
</dbReference>
<reference evidence="2" key="1">
    <citation type="journal article" date="2020" name="Fungal Divers.">
        <title>Resolving the Mortierellaceae phylogeny through synthesis of multi-gene phylogenetics and phylogenomics.</title>
        <authorList>
            <person name="Vandepol N."/>
            <person name="Liber J."/>
            <person name="Desiro A."/>
            <person name="Na H."/>
            <person name="Kennedy M."/>
            <person name="Barry K."/>
            <person name="Grigoriev I.V."/>
            <person name="Miller A.N."/>
            <person name="O'Donnell K."/>
            <person name="Stajich J.E."/>
            <person name="Bonito G."/>
        </authorList>
    </citation>
    <scope>NUCLEOTIDE SEQUENCE</scope>
    <source>
        <strain evidence="2">NRRL 6426</strain>
    </source>
</reference>
<dbReference type="InterPro" id="IPR000182">
    <property type="entry name" value="GNAT_dom"/>
</dbReference>
<gene>
    <name evidence="2" type="ORF">BG015_005183</name>
</gene>
<proteinExistence type="predicted"/>
<accession>A0A9P5S0Y1</accession>
<dbReference type="GO" id="GO:0005634">
    <property type="term" value="C:nucleus"/>
    <property type="evidence" value="ECO:0007669"/>
    <property type="project" value="TreeGrafter"/>
</dbReference>
<dbReference type="AlphaFoldDB" id="A0A9P5S0Y1"/>
<dbReference type="InterPro" id="IPR052742">
    <property type="entry name" value="Mito_N-acetyltransferase"/>
</dbReference>
<dbReference type="Proteomes" id="UP000748756">
    <property type="component" value="Unassembled WGS sequence"/>
</dbReference>
<keyword evidence="3" id="KW-1185">Reference proteome</keyword>
<protein>
    <recommendedName>
        <fullName evidence="1">N-acetyltransferase domain-containing protein</fullName>
    </recommendedName>
</protein>
<sequence length="262" mass="28746">MSSAYGAIARPVSAGSLGSVLPRHATLRSHQPTDQQNGQSITNDHSSNQATLFAISKAPSPASTAFTLSASTHVTLVNAMHKVFNTEIERGDTYPQEFPLDEEQFGNYFLGADAFVLIKGEYKTAEGVEARASAEEWDKDLLGFFYVKPNYPGRCSHICNGGFIVNPRHRGLGLGGIMGKTFLKVVPLIGYKASMFNLVFESNVASIKLWRRLGFKEIGRVPNAGRLRGQGELNGEAKEGYVDAIQFYWDFESMPVPVEYDA</sequence>
<dbReference type="PANTHER" id="PTHR43138:SF1">
    <property type="entry name" value="N-ACETYLTRANSFERASE ACA1"/>
    <property type="match status" value="1"/>
</dbReference>
<evidence type="ECO:0000313" key="3">
    <source>
        <dbReference type="Proteomes" id="UP000748756"/>
    </source>
</evidence>
<dbReference type="PROSITE" id="PS51186">
    <property type="entry name" value="GNAT"/>
    <property type="match status" value="1"/>
</dbReference>
<dbReference type="EMBL" id="JAAAUQ010000240">
    <property type="protein sequence ID" value="KAF9152495.1"/>
    <property type="molecule type" value="Genomic_DNA"/>
</dbReference>
<dbReference type="InterPro" id="IPR016181">
    <property type="entry name" value="Acyl_CoA_acyltransferase"/>
</dbReference>
<dbReference type="OrthoDB" id="10264707at2759"/>
<dbReference type="Pfam" id="PF00583">
    <property type="entry name" value="Acetyltransf_1"/>
    <property type="match status" value="1"/>
</dbReference>
<name>A0A9P5S0Y1_9FUNG</name>
<dbReference type="PANTHER" id="PTHR43138">
    <property type="entry name" value="ACETYLTRANSFERASE, GNAT FAMILY"/>
    <property type="match status" value="1"/>
</dbReference>
<evidence type="ECO:0000313" key="2">
    <source>
        <dbReference type="EMBL" id="KAF9152495.1"/>
    </source>
</evidence>